<evidence type="ECO:0000313" key="5">
    <source>
        <dbReference type="Proteomes" id="UP000070412"/>
    </source>
</evidence>
<evidence type="ECO:0000313" key="4">
    <source>
        <dbReference type="EnsemblMetazoa" id="KAF7494901.1"/>
    </source>
</evidence>
<evidence type="ECO:0000256" key="2">
    <source>
        <dbReference type="SAM" id="SignalP"/>
    </source>
</evidence>
<keyword evidence="5" id="KW-1185">Reference proteome</keyword>
<sequence length="247" mass="29260">MSHSSTLLLGLALCLISAYSKKIQMSEWIVPTLNHNSTVGGRADQHHEHHHHTRRKNFDLHDDDVLKLFGDIRNIKRYDDESFDLDEQNHHYFHQPFRQIQPQDDTIYDHEVNDALLQEVWPDMALHEMDSFGGNGYFRNEDDDDDKYRIGERNIWDLKSAKLGPNRDEEKNSKRYQSLFNQNNRKLDSKESRIMAWEIPSPKKKPKSKSRPNSRFQMPSSLTIQEADGEIGNFRWRILTNLNHYHH</sequence>
<dbReference type="EMBL" id="WVUK01000051">
    <property type="protein sequence ID" value="KAF7494901.1"/>
    <property type="molecule type" value="Genomic_DNA"/>
</dbReference>
<organism evidence="3">
    <name type="scientific">Sarcoptes scabiei</name>
    <name type="common">Itch mite</name>
    <name type="synonym">Acarus scabiei</name>
    <dbReference type="NCBI Taxonomy" id="52283"/>
    <lineage>
        <taxon>Eukaryota</taxon>
        <taxon>Metazoa</taxon>
        <taxon>Ecdysozoa</taxon>
        <taxon>Arthropoda</taxon>
        <taxon>Chelicerata</taxon>
        <taxon>Arachnida</taxon>
        <taxon>Acari</taxon>
        <taxon>Acariformes</taxon>
        <taxon>Sarcoptiformes</taxon>
        <taxon>Astigmata</taxon>
        <taxon>Psoroptidia</taxon>
        <taxon>Sarcoptoidea</taxon>
        <taxon>Sarcoptidae</taxon>
        <taxon>Sarcoptinae</taxon>
        <taxon>Sarcoptes</taxon>
    </lineage>
</organism>
<dbReference type="EnsemblMetazoa" id="SSS_7348s_mrna">
    <property type="protein sequence ID" value="KAF7494901.1"/>
    <property type="gene ID" value="SSS_7348"/>
</dbReference>
<gene>
    <name evidence="3" type="ORF">SSS_7348</name>
</gene>
<dbReference type="AlphaFoldDB" id="A0A834RFS0"/>
<reference evidence="5" key="1">
    <citation type="journal article" date="2020" name="PLoS Negl. Trop. Dis.">
        <title>High-quality nuclear genome for Sarcoptes scabiei-A critical resource for a neglected parasite.</title>
        <authorList>
            <person name="Korhonen P.K."/>
            <person name="Gasser R.B."/>
            <person name="Ma G."/>
            <person name="Wang T."/>
            <person name="Stroehlein A.J."/>
            <person name="Young N.D."/>
            <person name="Ang C.S."/>
            <person name="Fernando D.D."/>
            <person name="Lu H.C."/>
            <person name="Taylor S."/>
            <person name="Reynolds S.L."/>
            <person name="Mofiz E."/>
            <person name="Najaraj S.H."/>
            <person name="Gowda H."/>
            <person name="Madugundu A."/>
            <person name="Renuse S."/>
            <person name="Holt D."/>
            <person name="Pandey A."/>
            <person name="Papenfuss A.T."/>
            <person name="Fischer K."/>
        </authorList>
    </citation>
    <scope>NUCLEOTIDE SEQUENCE [LARGE SCALE GENOMIC DNA]</scope>
</reference>
<feature type="signal peptide" evidence="2">
    <location>
        <begin position="1"/>
        <end position="20"/>
    </location>
</feature>
<dbReference type="Proteomes" id="UP000070412">
    <property type="component" value="Unassembled WGS sequence"/>
</dbReference>
<keyword evidence="2" id="KW-0732">Signal</keyword>
<name>A0A834RFS0_SARSC</name>
<accession>A0A834RFS0</accession>
<protein>
    <submittedName>
        <fullName evidence="3 4">Uncharacterized protein</fullName>
    </submittedName>
</protein>
<evidence type="ECO:0000313" key="3">
    <source>
        <dbReference type="EMBL" id="KAF7494901.1"/>
    </source>
</evidence>
<feature type="region of interest" description="Disordered" evidence="1">
    <location>
        <begin position="191"/>
        <end position="221"/>
    </location>
</feature>
<feature type="compositionally biased region" description="Basic residues" evidence="1">
    <location>
        <begin position="202"/>
        <end position="212"/>
    </location>
</feature>
<reference evidence="3" key="2">
    <citation type="submission" date="2020-01" db="EMBL/GenBank/DDBJ databases">
        <authorList>
            <person name="Korhonen P.K.K."/>
            <person name="Guangxu M.G."/>
            <person name="Wang T.W."/>
            <person name="Stroehlein A.J.S."/>
            <person name="Young N.D."/>
            <person name="Ang C.-S.A."/>
            <person name="Fernando D.W.F."/>
            <person name="Lu H.L."/>
            <person name="Taylor S.T."/>
            <person name="Ehtesham M.E.M."/>
            <person name="Najaraj S.H.N."/>
            <person name="Harsha G.H.G."/>
            <person name="Madugundu A.M."/>
            <person name="Renuse S.R."/>
            <person name="Holt D.H."/>
            <person name="Pandey A.P."/>
            <person name="Papenfuss A.P."/>
            <person name="Gasser R.B.G."/>
            <person name="Fischer K.F."/>
        </authorList>
    </citation>
    <scope>NUCLEOTIDE SEQUENCE</scope>
    <source>
        <strain evidence="3">SSS_KF_BRIS2020</strain>
    </source>
</reference>
<proteinExistence type="predicted"/>
<reference evidence="4" key="3">
    <citation type="submission" date="2022-06" db="UniProtKB">
        <authorList>
            <consortium name="EnsemblMetazoa"/>
        </authorList>
    </citation>
    <scope>IDENTIFICATION</scope>
</reference>
<evidence type="ECO:0000256" key="1">
    <source>
        <dbReference type="SAM" id="MobiDB-lite"/>
    </source>
</evidence>
<feature type="chain" id="PRO_5038259396" evidence="2">
    <location>
        <begin position="21"/>
        <end position="247"/>
    </location>
</feature>